<dbReference type="InterPro" id="IPR047650">
    <property type="entry name" value="Transpos_IS110"/>
</dbReference>
<dbReference type="RefSeq" id="WP_110503095.1">
    <property type="nucleotide sequence ID" value="NZ_QJVD01000049.1"/>
</dbReference>
<feature type="domain" description="Transposase IS116/IS110/IS902 C-terminal" evidence="2">
    <location>
        <begin position="233"/>
        <end position="314"/>
    </location>
</feature>
<dbReference type="PANTHER" id="PTHR33055">
    <property type="entry name" value="TRANSPOSASE FOR INSERTION SEQUENCE ELEMENT IS1111A"/>
    <property type="match status" value="1"/>
</dbReference>
<dbReference type="GO" id="GO:0003677">
    <property type="term" value="F:DNA binding"/>
    <property type="evidence" value="ECO:0007669"/>
    <property type="project" value="InterPro"/>
</dbReference>
<evidence type="ECO:0000313" key="3">
    <source>
        <dbReference type="EMBL" id="PYI64494.1"/>
    </source>
</evidence>
<name>A0A2V5L2Z1_9MICC</name>
<comment type="caution">
    <text evidence="3">The sequence shown here is derived from an EMBL/GenBank/DDBJ whole genome shotgun (WGS) entry which is preliminary data.</text>
</comment>
<evidence type="ECO:0000313" key="4">
    <source>
        <dbReference type="Proteomes" id="UP000247832"/>
    </source>
</evidence>
<dbReference type="Pfam" id="PF01548">
    <property type="entry name" value="DEDD_Tnp_IS110"/>
    <property type="match status" value="1"/>
</dbReference>
<dbReference type="EMBL" id="QJVD01000049">
    <property type="protein sequence ID" value="PYI64494.1"/>
    <property type="molecule type" value="Genomic_DNA"/>
</dbReference>
<sequence length="348" mass="38004">MPLVTEKYDYVIGIDTRARTHTYAAINTGTGAQEGCEAFPVSPAGMRRAIAWIGRSSTGEVLAAVEGTRSYGSSITAVLTAKSIPVVEAKPPKRQARAGVGKTDKIDARAAAMGVLGKDTAALIYPRAEGVRAAISVLLASRRRLDHQRTVNRNALNALVREINLGLDARKALKDRQLIDISAWRQRTDDTAEQRIARDEAIRLAAAVLHADKQLKRNKEQLAELGEELAPGLQNQTGVGPVTAGAILVAYSHHGRVRSEAAFAALAGAAPLQASSGNTVRHRLNRHGDRQLNSALDVIAKTRMRCDEQTKQYVERRTAQGLSYREIKRILKRYIARSIYRQLQHLTA</sequence>
<protein>
    <submittedName>
        <fullName evidence="3">IS110 family transposase</fullName>
    </submittedName>
</protein>
<reference evidence="3 4" key="1">
    <citation type="submission" date="2018-05" db="EMBL/GenBank/DDBJ databases">
        <title>Genetic diversity of glacier-inhabiting Cryobacterium bacteria in China and description of Cryobacterium mengkeensis sp. nov. and Arthrobacter glacialis sp. nov.</title>
        <authorList>
            <person name="Liu Q."/>
            <person name="Xin Y.-H."/>
        </authorList>
    </citation>
    <scope>NUCLEOTIDE SEQUENCE [LARGE SCALE GENOMIC DNA]</scope>
    <source>
        <strain evidence="3 4">LI2</strain>
    </source>
</reference>
<dbReference type="AlphaFoldDB" id="A0A2V5L2Z1"/>
<gene>
    <name evidence="3" type="ORF">CVV68_21835</name>
</gene>
<dbReference type="Pfam" id="PF02371">
    <property type="entry name" value="Transposase_20"/>
    <property type="match status" value="1"/>
</dbReference>
<feature type="domain" description="Transposase IS110-like N-terminal" evidence="1">
    <location>
        <begin position="12"/>
        <end position="163"/>
    </location>
</feature>
<dbReference type="GO" id="GO:0004803">
    <property type="term" value="F:transposase activity"/>
    <property type="evidence" value="ECO:0007669"/>
    <property type="project" value="InterPro"/>
</dbReference>
<dbReference type="InterPro" id="IPR002525">
    <property type="entry name" value="Transp_IS110-like_N"/>
</dbReference>
<proteinExistence type="predicted"/>
<dbReference type="PANTHER" id="PTHR33055:SF16">
    <property type="entry name" value="TRANSPOSASE FOR INSERTION SEQUENCE ELEMENT IS1547"/>
    <property type="match status" value="1"/>
</dbReference>
<dbReference type="GO" id="GO:0006313">
    <property type="term" value="P:DNA transposition"/>
    <property type="evidence" value="ECO:0007669"/>
    <property type="project" value="InterPro"/>
</dbReference>
<evidence type="ECO:0000259" key="2">
    <source>
        <dbReference type="Pfam" id="PF02371"/>
    </source>
</evidence>
<dbReference type="Proteomes" id="UP000247832">
    <property type="component" value="Unassembled WGS sequence"/>
</dbReference>
<accession>A0A2V5L2Z1</accession>
<dbReference type="NCBIfam" id="NF033542">
    <property type="entry name" value="transpos_IS110"/>
    <property type="match status" value="1"/>
</dbReference>
<dbReference type="OrthoDB" id="4337860at2"/>
<keyword evidence="4" id="KW-1185">Reference proteome</keyword>
<dbReference type="InterPro" id="IPR003346">
    <property type="entry name" value="Transposase_20"/>
</dbReference>
<evidence type="ECO:0000259" key="1">
    <source>
        <dbReference type="Pfam" id="PF01548"/>
    </source>
</evidence>
<organism evidence="3 4">
    <name type="scientific">Arthrobacter livingstonensis</name>
    <dbReference type="NCBI Taxonomy" id="670078"/>
    <lineage>
        <taxon>Bacteria</taxon>
        <taxon>Bacillati</taxon>
        <taxon>Actinomycetota</taxon>
        <taxon>Actinomycetes</taxon>
        <taxon>Micrococcales</taxon>
        <taxon>Micrococcaceae</taxon>
        <taxon>Arthrobacter</taxon>
    </lineage>
</organism>